<dbReference type="Proteomes" id="UP000559404">
    <property type="component" value="Unassembled WGS sequence"/>
</dbReference>
<accession>A0A838XZ13</accession>
<dbReference type="PIRSF" id="PIRSF038991">
    <property type="entry name" value="Protein_AbrB"/>
    <property type="match status" value="1"/>
</dbReference>
<feature type="transmembrane region" description="Helical" evidence="1">
    <location>
        <begin position="331"/>
        <end position="350"/>
    </location>
</feature>
<dbReference type="Pfam" id="PF05145">
    <property type="entry name" value="AbrB"/>
    <property type="match status" value="1"/>
</dbReference>
<feature type="transmembrane region" description="Helical" evidence="1">
    <location>
        <begin position="186"/>
        <end position="206"/>
    </location>
</feature>
<dbReference type="RefSeq" id="WP_181761974.1">
    <property type="nucleotide sequence ID" value="NZ_JACEON010000024.1"/>
</dbReference>
<keyword evidence="1" id="KW-0812">Transmembrane</keyword>
<organism evidence="2 3">
    <name type="scientific">Stappia taiwanensis</name>
    <dbReference type="NCBI Taxonomy" id="992267"/>
    <lineage>
        <taxon>Bacteria</taxon>
        <taxon>Pseudomonadati</taxon>
        <taxon>Pseudomonadota</taxon>
        <taxon>Alphaproteobacteria</taxon>
        <taxon>Hyphomicrobiales</taxon>
        <taxon>Stappiaceae</taxon>
        <taxon>Stappia</taxon>
    </lineage>
</organism>
<keyword evidence="1" id="KW-0472">Membrane</keyword>
<dbReference type="GO" id="GO:0016020">
    <property type="term" value="C:membrane"/>
    <property type="evidence" value="ECO:0007669"/>
    <property type="project" value="InterPro"/>
</dbReference>
<keyword evidence="3" id="KW-1185">Reference proteome</keyword>
<keyword evidence="1" id="KW-1133">Transmembrane helix</keyword>
<dbReference type="InterPro" id="IPR007820">
    <property type="entry name" value="AbrB_fam"/>
</dbReference>
<name>A0A838XZ13_9HYPH</name>
<dbReference type="PANTHER" id="PTHR38457">
    <property type="entry name" value="REGULATOR ABRB-RELATED"/>
    <property type="match status" value="1"/>
</dbReference>
<gene>
    <name evidence="2" type="ORF">H1W37_19090</name>
</gene>
<evidence type="ECO:0000313" key="2">
    <source>
        <dbReference type="EMBL" id="MBA4613768.1"/>
    </source>
</evidence>
<proteinExistence type="predicted"/>
<dbReference type="PANTHER" id="PTHR38457:SF1">
    <property type="entry name" value="REGULATOR ABRB-RELATED"/>
    <property type="match status" value="1"/>
</dbReference>
<feature type="transmembrane region" description="Helical" evidence="1">
    <location>
        <begin position="240"/>
        <end position="257"/>
    </location>
</feature>
<evidence type="ECO:0000256" key="1">
    <source>
        <dbReference type="SAM" id="Phobius"/>
    </source>
</evidence>
<reference evidence="2 3" key="2">
    <citation type="submission" date="2020-08" db="EMBL/GenBank/DDBJ databases">
        <title>Stappia taiwanensis sp. nov., isolated from a coastal thermal spring.</title>
        <authorList>
            <person name="Kampfer P."/>
        </authorList>
    </citation>
    <scope>NUCLEOTIDE SEQUENCE [LARGE SCALE GENOMIC DNA]</scope>
    <source>
        <strain evidence="2 3">DSM 23284</strain>
    </source>
</reference>
<feature type="transmembrane region" description="Helical" evidence="1">
    <location>
        <begin position="37"/>
        <end position="59"/>
    </location>
</feature>
<protein>
    <submittedName>
        <fullName evidence="2">AbrB family transcriptional regulator</fullName>
    </submittedName>
</protein>
<feature type="transmembrane region" description="Helical" evidence="1">
    <location>
        <begin position="90"/>
        <end position="111"/>
    </location>
</feature>
<dbReference type="EMBL" id="JACEON010000024">
    <property type="protein sequence ID" value="MBA4613768.1"/>
    <property type="molecule type" value="Genomic_DNA"/>
</dbReference>
<feature type="transmembrane region" description="Helical" evidence="1">
    <location>
        <begin position="269"/>
        <end position="293"/>
    </location>
</feature>
<dbReference type="InterPro" id="IPR017516">
    <property type="entry name" value="AbrB_dup"/>
</dbReference>
<dbReference type="NCBIfam" id="TIGR03082">
    <property type="entry name" value="Gneg_AbrB_dup"/>
    <property type="match status" value="2"/>
</dbReference>
<feature type="transmembrane region" description="Helical" evidence="1">
    <location>
        <begin position="299"/>
        <end position="319"/>
    </location>
</feature>
<evidence type="ECO:0000313" key="3">
    <source>
        <dbReference type="Proteomes" id="UP000559404"/>
    </source>
</evidence>
<comment type="caution">
    <text evidence="2">The sequence shown here is derived from an EMBL/GenBank/DDBJ whole genome shotgun (WGS) entry which is preliminary data.</text>
</comment>
<sequence length="368" mass="37672">MSSLRSSFSLSLAALTVLTFAAGGVGGWGFTVLGLPAGWLAGAMVAVAALAIAGVPCVVPDALRSVVFVVLGLSMGSGVKPETLARVGEWPVTMGLLVGSVVAILLATYVYQRRIAGWDRQTAYFAAIPGALSYVMVLTLGYPKADMARVALAQSLRVFILVAILPMALTGGSIGSMVPDAAAEPFVGGGPLLLLVLAGAGTGWAAQRLGLPAGALTGPFFLSAILNASGLFVFTLPDWMTVPCFAALGCVIGCRFASVSPSALGRLLVVSLGAFAVGMSISLLISAAVWAFLGIPFGQVLLAFAPGGLEAMMLLAFLLDLDPAFVAAHQLVRYIGMVLILPFVTSRVLGPPETGGAGRNRMDMRDSA</sequence>
<feature type="transmembrane region" description="Helical" evidence="1">
    <location>
        <begin position="213"/>
        <end position="234"/>
    </location>
</feature>
<reference evidence="2 3" key="1">
    <citation type="submission" date="2020-07" db="EMBL/GenBank/DDBJ databases">
        <authorList>
            <person name="Li M."/>
        </authorList>
    </citation>
    <scope>NUCLEOTIDE SEQUENCE [LARGE SCALE GENOMIC DNA]</scope>
    <source>
        <strain evidence="2 3">DSM 23284</strain>
    </source>
</reference>
<feature type="transmembrane region" description="Helical" evidence="1">
    <location>
        <begin position="155"/>
        <end position="174"/>
    </location>
</feature>
<dbReference type="GO" id="GO:0010468">
    <property type="term" value="P:regulation of gene expression"/>
    <property type="evidence" value="ECO:0007669"/>
    <property type="project" value="InterPro"/>
</dbReference>
<feature type="transmembrane region" description="Helical" evidence="1">
    <location>
        <begin position="123"/>
        <end position="143"/>
    </location>
</feature>
<dbReference type="AlphaFoldDB" id="A0A838XZ13"/>